<dbReference type="Gene3D" id="1.25.40.10">
    <property type="entry name" value="Tetratricopeptide repeat domain"/>
    <property type="match status" value="1"/>
</dbReference>
<dbReference type="InterPro" id="IPR041617">
    <property type="entry name" value="TPR_MalT"/>
</dbReference>
<keyword evidence="1" id="KW-0805">Transcription regulation</keyword>
<dbReference type="Pfam" id="PF13191">
    <property type="entry name" value="AAA_16"/>
    <property type="match status" value="1"/>
</dbReference>
<dbReference type="SUPFAM" id="SSF46894">
    <property type="entry name" value="C-terminal effector domain of the bipartite response regulators"/>
    <property type="match status" value="1"/>
</dbReference>
<gene>
    <name evidence="5" type="ORF">KSB_48670</name>
</gene>
<comment type="caution">
    <text evidence="5">The sequence shown here is derived from an EMBL/GenBank/DDBJ whole genome shotgun (WGS) entry which is preliminary data.</text>
</comment>
<dbReference type="EMBL" id="BNJG01000002">
    <property type="protein sequence ID" value="GHO56392.1"/>
    <property type="molecule type" value="Genomic_DNA"/>
</dbReference>
<dbReference type="PANTHER" id="PTHR44688">
    <property type="entry name" value="DNA-BINDING TRANSCRIPTIONAL ACTIVATOR DEVR_DOSR"/>
    <property type="match status" value="1"/>
</dbReference>
<dbReference type="PANTHER" id="PTHR44688:SF16">
    <property type="entry name" value="DNA-BINDING TRANSCRIPTIONAL ACTIVATOR DEVR_DOSR"/>
    <property type="match status" value="1"/>
</dbReference>
<dbReference type="PROSITE" id="PS50043">
    <property type="entry name" value="HTH_LUXR_2"/>
    <property type="match status" value="1"/>
</dbReference>
<dbReference type="Pfam" id="PF25873">
    <property type="entry name" value="WHD_MalT"/>
    <property type="match status" value="1"/>
</dbReference>
<dbReference type="InterPro" id="IPR059106">
    <property type="entry name" value="WHD_MalT"/>
</dbReference>
<dbReference type="SMART" id="SM00421">
    <property type="entry name" value="HTH_LUXR"/>
    <property type="match status" value="1"/>
</dbReference>
<proteinExistence type="predicted"/>
<dbReference type="InterPro" id="IPR000792">
    <property type="entry name" value="Tscrpt_reg_LuxR_C"/>
</dbReference>
<dbReference type="InterPro" id="IPR016032">
    <property type="entry name" value="Sig_transdc_resp-reg_C-effctor"/>
</dbReference>
<dbReference type="SUPFAM" id="SSF52540">
    <property type="entry name" value="P-loop containing nucleoside triphosphate hydrolases"/>
    <property type="match status" value="1"/>
</dbReference>
<feature type="domain" description="HTH luxR-type" evidence="4">
    <location>
        <begin position="995"/>
        <end position="1060"/>
    </location>
</feature>
<name>A0ABQ3UUP9_9CHLR</name>
<dbReference type="RefSeq" id="WP_201372894.1">
    <property type="nucleotide sequence ID" value="NZ_BNJG01000002.1"/>
</dbReference>
<dbReference type="Pfam" id="PF00196">
    <property type="entry name" value="GerE"/>
    <property type="match status" value="1"/>
</dbReference>
<dbReference type="InterPro" id="IPR027417">
    <property type="entry name" value="P-loop_NTPase"/>
</dbReference>
<evidence type="ECO:0000259" key="4">
    <source>
        <dbReference type="PROSITE" id="PS50043"/>
    </source>
</evidence>
<evidence type="ECO:0000256" key="1">
    <source>
        <dbReference type="ARBA" id="ARBA00023015"/>
    </source>
</evidence>
<dbReference type="Gene3D" id="3.40.50.300">
    <property type="entry name" value="P-loop containing nucleotide triphosphate hydrolases"/>
    <property type="match status" value="1"/>
</dbReference>
<reference evidence="5 6" key="1">
    <citation type="journal article" date="2021" name="Int. J. Syst. Evol. Microbiol.">
        <title>Reticulibacter mediterranei gen. nov., sp. nov., within the new family Reticulibacteraceae fam. nov., and Ktedonospora formicarum gen. nov., sp. nov., Ktedonobacter robiniae sp. nov., Dictyobacter formicarum sp. nov. and Dictyobacter arantiisoli sp. nov., belonging to the class Ktedonobacteria.</title>
        <authorList>
            <person name="Yabe S."/>
            <person name="Zheng Y."/>
            <person name="Wang C.M."/>
            <person name="Sakai Y."/>
            <person name="Abe K."/>
            <person name="Yokota A."/>
            <person name="Donadio S."/>
            <person name="Cavaletti L."/>
            <person name="Monciardini P."/>
        </authorList>
    </citation>
    <scope>NUCLEOTIDE SEQUENCE [LARGE SCALE GENOMIC DNA]</scope>
    <source>
        <strain evidence="5 6">SOSP1-30</strain>
    </source>
</reference>
<organism evidence="5 6">
    <name type="scientific">Ktedonobacter robiniae</name>
    <dbReference type="NCBI Taxonomy" id="2778365"/>
    <lineage>
        <taxon>Bacteria</taxon>
        <taxon>Bacillati</taxon>
        <taxon>Chloroflexota</taxon>
        <taxon>Ktedonobacteria</taxon>
        <taxon>Ktedonobacterales</taxon>
        <taxon>Ktedonobacteraceae</taxon>
        <taxon>Ktedonobacter</taxon>
    </lineage>
</organism>
<dbReference type="CDD" id="cd06170">
    <property type="entry name" value="LuxR_C_like"/>
    <property type="match status" value="1"/>
</dbReference>
<evidence type="ECO:0000313" key="6">
    <source>
        <dbReference type="Proteomes" id="UP000654345"/>
    </source>
</evidence>
<keyword evidence="2" id="KW-0238">DNA-binding</keyword>
<keyword evidence="3" id="KW-0804">Transcription</keyword>
<dbReference type="InterPro" id="IPR011990">
    <property type="entry name" value="TPR-like_helical_dom_sf"/>
</dbReference>
<keyword evidence="6" id="KW-1185">Reference proteome</keyword>
<dbReference type="Proteomes" id="UP000654345">
    <property type="component" value="Unassembled WGS sequence"/>
</dbReference>
<protein>
    <recommendedName>
        <fullName evidence="4">HTH luxR-type domain-containing protein</fullName>
    </recommendedName>
</protein>
<evidence type="ECO:0000313" key="5">
    <source>
        <dbReference type="EMBL" id="GHO56392.1"/>
    </source>
</evidence>
<evidence type="ECO:0000256" key="2">
    <source>
        <dbReference type="ARBA" id="ARBA00023125"/>
    </source>
</evidence>
<dbReference type="InterPro" id="IPR041664">
    <property type="entry name" value="AAA_16"/>
</dbReference>
<dbReference type="InterPro" id="IPR036388">
    <property type="entry name" value="WH-like_DNA-bd_sf"/>
</dbReference>
<dbReference type="PROSITE" id="PS00622">
    <property type="entry name" value="HTH_LUXR_1"/>
    <property type="match status" value="1"/>
</dbReference>
<sequence>MPKPAAHALLWSPENQCYLLHTLNQPPLPIFPEDKGAWRAWLATHSSFSFQGQYGHLNVLKEVRSRGNGYWYGYHTHSGQSRKRYLGTDATVTLVRLEEMAQDLQENQQKPSSFPSRVLEASPVSLHLFPAGNEAPSRLVEPGDSFDAPGMLMVLTRLTPPPLPATLVVRERLLSALEAALSRPLTLLSASAGWGKTTLLSAWAQQHQGAVAWLSLEPLDNDPTRFWISVIAALRTCWPDMGTRALALLHTSAPLSSSLTTLLNEFAGQHAENSPLVLILDDYHVIEEPSIHASLTFWLEHAPPQVHLVLGSRVDPDLPLSRLRVRGHLVEIRDTNLRFTREETQRFLTQRMGLALSETDVTLLEARTEGWIASLQLAALFLQKQADPSTSVHLLSGSQRFVLDYLREEILTNLPEDLQDFLLQTSWLNPLSASLCDAIRGREDSAHLLEWIERANLFLQPLSESRQWYHYHALWKQAMQHEAQLRLGTATIRSLRSKASQWYEQQRMFPEAIEAALACEEFSRAAVLIGRFLVPHSFHNEYHLLCSWLKRMPEKPLQAQPELCLQYVLALTFTTDRRSPGTWEQVERLLQWAKQGFEATQQWEQLGEALQLHAELAFFQDDQARALALTRQASSLLSGQSLMYSDNVVMSGLEAFLAGETDVAYQRLLEGYRGLKNLDNLSAAFATSLMLGEVCLEKGELHRASHYYHQALAHMDEDQEIARQQLLLSTGSTEPFFLSWAYHALAQLAYERNELSDAQRHLSGAQTLRATPEKGIHVLTSGALVQARLLHACGETQKALEMLSKWEMHTRFSWSLRVIRVCQARLQLAHGDLSAVEQWVQGKDQTFSSRTHEQEEALPLLLQQEEALLLVRLHIAQKRGETALNELVPWKEKAQAQRRKRSVLEIQILEALAHVACQEYSQAKSSLLQALRLAYPENYQRLFLDEGPAMEALLSMLLPELREASLIAYVRTLLGAFTQKAGAQSTEEVVPLRENALLPEPLSEQEQRVLRLLVAGRSNPEIANALVISLNTVKTHVQSLYRKLGVHNRVEASEVARRLSLL</sequence>
<accession>A0ABQ3UUP9</accession>
<dbReference type="SUPFAM" id="SSF48452">
    <property type="entry name" value="TPR-like"/>
    <property type="match status" value="1"/>
</dbReference>
<evidence type="ECO:0000256" key="3">
    <source>
        <dbReference type="ARBA" id="ARBA00023163"/>
    </source>
</evidence>
<dbReference type="Pfam" id="PF17874">
    <property type="entry name" value="TPR_MalT"/>
    <property type="match status" value="1"/>
</dbReference>
<dbReference type="PRINTS" id="PR00038">
    <property type="entry name" value="HTHLUXR"/>
</dbReference>
<dbReference type="Gene3D" id="1.10.10.10">
    <property type="entry name" value="Winged helix-like DNA-binding domain superfamily/Winged helix DNA-binding domain"/>
    <property type="match status" value="1"/>
</dbReference>